<dbReference type="GO" id="GO:0141166">
    <property type="term" value="P:chromosomal 5-methylcytosine DNA demethylation pathway"/>
    <property type="evidence" value="ECO:0007669"/>
    <property type="project" value="InterPro"/>
</dbReference>
<dbReference type="Gene3D" id="1.10.340.30">
    <property type="entry name" value="Hypothetical protein, domain 2"/>
    <property type="match status" value="1"/>
</dbReference>
<evidence type="ECO:0000313" key="2">
    <source>
        <dbReference type="Proteomes" id="UP000298416"/>
    </source>
</evidence>
<evidence type="ECO:0008006" key="3">
    <source>
        <dbReference type="Google" id="ProtNLM"/>
    </source>
</evidence>
<dbReference type="PANTHER" id="PTHR46213">
    <property type="entry name" value="TRANSCRIPTIONAL ACTIVATOR DEMETER"/>
    <property type="match status" value="1"/>
</dbReference>
<protein>
    <recommendedName>
        <fullName evidence="3">Endonuclease III</fullName>
    </recommendedName>
</protein>
<dbReference type="EMBL" id="PNBA02000017">
    <property type="protein sequence ID" value="KAG6394619.1"/>
    <property type="molecule type" value="Genomic_DNA"/>
</dbReference>
<dbReference type="PANTHER" id="PTHR46213:SF4">
    <property type="entry name" value="OS02G0496500 PROTEIN"/>
    <property type="match status" value="1"/>
</dbReference>
<gene>
    <name evidence="1" type="ORF">SASPL_145208</name>
</gene>
<reference evidence="1" key="1">
    <citation type="submission" date="2018-01" db="EMBL/GenBank/DDBJ databases">
        <authorList>
            <person name="Mao J.F."/>
        </authorList>
    </citation>
    <scope>NUCLEOTIDE SEQUENCE</scope>
    <source>
        <strain evidence="1">Huo1</strain>
        <tissue evidence="1">Leaf</tissue>
    </source>
</reference>
<dbReference type="Proteomes" id="UP000298416">
    <property type="component" value="Unassembled WGS sequence"/>
</dbReference>
<evidence type="ECO:0000313" key="1">
    <source>
        <dbReference type="EMBL" id="KAG6394619.1"/>
    </source>
</evidence>
<dbReference type="AlphaFoldDB" id="A0A8X8Z856"/>
<reference evidence="1" key="2">
    <citation type="submission" date="2020-08" db="EMBL/GenBank/DDBJ databases">
        <title>Plant Genome Project.</title>
        <authorList>
            <person name="Zhang R.-G."/>
        </authorList>
    </citation>
    <scope>NUCLEOTIDE SEQUENCE</scope>
    <source>
        <strain evidence="1">Huo1</strain>
        <tissue evidence="1">Leaf</tissue>
    </source>
</reference>
<sequence>MEMKKAKPRMYKLLLTARFLHLVRSHCPRRLNQAALAVFLHLQHQTSLLDMAKLLLRMLTSAHIRKKDHAADLYILIRVRMSTRLRILGIPKILLAYRRRHAKFQGIQKELFDRQIKLFMSRMNDIQASVVRKGKRVKRVKKDKPLRMATKTKHNPALLNDMKDCQYSKYQNEKKMSEASDAVDWDSVMRAEVGEISKAINIRGQNNNLAERIKDCLDKLVDNFRSTNMEWIRDAPPLKAKEYLMNIYGLGLKSVECIRLLTLRHKAFPVKFYL</sequence>
<dbReference type="GO" id="GO:0019104">
    <property type="term" value="F:DNA N-glycosylase activity"/>
    <property type="evidence" value="ECO:0007669"/>
    <property type="project" value="InterPro"/>
</dbReference>
<organism evidence="1">
    <name type="scientific">Salvia splendens</name>
    <name type="common">Scarlet sage</name>
    <dbReference type="NCBI Taxonomy" id="180675"/>
    <lineage>
        <taxon>Eukaryota</taxon>
        <taxon>Viridiplantae</taxon>
        <taxon>Streptophyta</taxon>
        <taxon>Embryophyta</taxon>
        <taxon>Tracheophyta</taxon>
        <taxon>Spermatophyta</taxon>
        <taxon>Magnoliopsida</taxon>
        <taxon>eudicotyledons</taxon>
        <taxon>Gunneridae</taxon>
        <taxon>Pentapetalae</taxon>
        <taxon>asterids</taxon>
        <taxon>lamiids</taxon>
        <taxon>Lamiales</taxon>
        <taxon>Lamiaceae</taxon>
        <taxon>Nepetoideae</taxon>
        <taxon>Mentheae</taxon>
        <taxon>Salviinae</taxon>
        <taxon>Salvia</taxon>
        <taxon>Salvia subgen. Calosphace</taxon>
        <taxon>core Calosphace</taxon>
    </lineage>
</organism>
<dbReference type="GO" id="GO:0035514">
    <property type="term" value="F:DNA demethylase activity"/>
    <property type="evidence" value="ECO:0007669"/>
    <property type="project" value="InterPro"/>
</dbReference>
<name>A0A8X8Z856_SALSN</name>
<dbReference type="SUPFAM" id="SSF48150">
    <property type="entry name" value="DNA-glycosylase"/>
    <property type="match status" value="1"/>
</dbReference>
<dbReference type="GO" id="GO:0006281">
    <property type="term" value="P:DNA repair"/>
    <property type="evidence" value="ECO:0007669"/>
    <property type="project" value="InterPro"/>
</dbReference>
<keyword evidence="2" id="KW-1185">Reference proteome</keyword>
<comment type="caution">
    <text evidence="1">The sequence shown here is derived from an EMBL/GenBank/DDBJ whole genome shotgun (WGS) entry which is preliminary data.</text>
</comment>
<dbReference type="InterPro" id="IPR044811">
    <property type="entry name" value="DME/ROS1"/>
</dbReference>
<proteinExistence type="predicted"/>
<accession>A0A8X8Z856</accession>
<dbReference type="InterPro" id="IPR011257">
    <property type="entry name" value="DNA_glycosylase"/>
</dbReference>